<dbReference type="SUPFAM" id="SSF51338">
    <property type="entry name" value="Composite domain of metallo-dependent hydrolases"/>
    <property type="match status" value="1"/>
</dbReference>
<feature type="signal peptide" evidence="1">
    <location>
        <begin position="1"/>
        <end position="21"/>
    </location>
</feature>
<accession>A0A6J4S7F5</accession>
<dbReference type="Pfam" id="PF01979">
    <property type="entry name" value="Amidohydro_1"/>
    <property type="match status" value="1"/>
</dbReference>
<dbReference type="PANTHER" id="PTHR43135">
    <property type="entry name" value="ALPHA-D-RIBOSE 1-METHYLPHOSPHONATE 5-TRIPHOSPHATE DIPHOSPHATASE"/>
    <property type="match status" value="1"/>
</dbReference>
<gene>
    <name evidence="3" type="ORF">AVDCRST_MAG09-140</name>
</gene>
<evidence type="ECO:0000259" key="2">
    <source>
        <dbReference type="Pfam" id="PF01979"/>
    </source>
</evidence>
<feature type="chain" id="PRO_5026662257" evidence="1">
    <location>
        <begin position="22"/>
        <end position="450"/>
    </location>
</feature>
<dbReference type="AlphaFoldDB" id="A0A6J4S7F5"/>
<dbReference type="SUPFAM" id="SSF51556">
    <property type="entry name" value="Metallo-dependent hydrolases"/>
    <property type="match status" value="1"/>
</dbReference>
<dbReference type="Gene3D" id="3.20.20.140">
    <property type="entry name" value="Metal-dependent hydrolases"/>
    <property type="match status" value="1"/>
</dbReference>
<dbReference type="InterPro" id="IPR051781">
    <property type="entry name" value="Metallo-dep_Hydrolase"/>
</dbReference>
<evidence type="ECO:0000313" key="3">
    <source>
        <dbReference type="EMBL" id="CAA9491668.1"/>
    </source>
</evidence>
<dbReference type="InterPro" id="IPR057744">
    <property type="entry name" value="OTAase-like"/>
</dbReference>
<dbReference type="EMBL" id="CADCVZ010000005">
    <property type="protein sequence ID" value="CAA9491668.1"/>
    <property type="molecule type" value="Genomic_DNA"/>
</dbReference>
<proteinExistence type="predicted"/>
<organism evidence="3">
    <name type="scientific">uncultured Sphingomonas sp</name>
    <dbReference type="NCBI Taxonomy" id="158754"/>
    <lineage>
        <taxon>Bacteria</taxon>
        <taxon>Pseudomonadati</taxon>
        <taxon>Pseudomonadota</taxon>
        <taxon>Alphaproteobacteria</taxon>
        <taxon>Sphingomonadales</taxon>
        <taxon>Sphingomonadaceae</taxon>
        <taxon>Sphingomonas</taxon>
        <taxon>environmental samples</taxon>
    </lineage>
</organism>
<dbReference type="InterPro" id="IPR006680">
    <property type="entry name" value="Amidohydro-rel"/>
</dbReference>
<dbReference type="RefSeq" id="WP_294171609.1">
    <property type="nucleotide sequence ID" value="NZ_CADCVZ010000005.1"/>
</dbReference>
<dbReference type="InterPro" id="IPR011059">
    <property type="entry name" value="Metal-dep_hydrolase_composite"/>
</dbReference>
<name>A0A6J4S7F5_9SPHN</name>
<dbReference type="Gene3D" id="2.30.40.10">
    <property type="entry name" value="Urease, subunit C, domain 1"/>
    <property type="match status" value="1"/>
</dbReference>
<evidence type="ECO:0000256" key="1">
    <source>
        <dbReference type="SAM" id="SignalP"/>
    </source>
</evidence>
<dbReference type="GO" id="GO:0016810">
    <property type="term" value="F:hydrolase activity, acting on carbon-nitrogen (but not peptide) bonds"/>
    <property type="evidence" value="ECO:0007669"/>
    <property type="project" value="InterPro"/>
</dbReference>
<sequence length="450" mass="47004">MKLAHLLGGAAAAALVVPAVAQQPAPAQTPAAEPLTVIHAGTLIAVPGQAPRRNASVLVQGRRIAEVRDGFVTPPGARVVDLRGGTVMPGFIDMHVHLSGLDDRLQARLLENSRNDEDEAFTAMANARKTLLAGFTTVRDLGGDPPALRALKNAIDSGQFAGPSVVMAGRMVSVSGGHGDPRNGANRDIAGIAEHRMGNVCNGPEDCRRATREQIGGGAEVIKFAATGGVLSNVAGGLNQQMMEDEMRAIVQTARSFGRKVASHAHGVDGINAALRAGVDSVEHGSFTNDETFRLYRQTGAYYVPTLLAPAAAVRDGQRGALTPAQYEKARQAAGNAERSFARAIREGVKIAFGTDSAVSPHGQNAQEFALMVRNGMQPMAAIKAATINAADLLGRGSQIGTIEAGKDADIVAVDGDPLSNVQLLEDVGFVMKHGRVHKLSGQRQLTAVD</sequence>
<reference evidence="3" key="1">
    <citation type="submission" date="2020-02" db="EMBL/GenBank/DDBJ databases">
        <authorList>
            <person name="Meier V. D."/>
        </authorList>
    </citation>
    <scope>NUCLEOTIDE SEQUENCE</scope>
    <source>
        <strain evidence="3">AVDCRST_MAG09</strain>
    </source>
</reference>
<protein>
    <submittedName>
        <fullName evidence="3">Xaa-Pro dipeptidase family enzyme</fullName>
    </submittedName>
</protein>
<dbReference type="CDD" id="cd01299">
    <property type="entry name" value="Met_dep_hydrolase_A"/>
    <property type="match status" value="1"/>
</dbReference>
<keyword evidence="1" id="KW-0732">Signal</keyword>
<dbReference type="InterPro" id="IPR032466">
    <property type="entry name" value="Metal_Hydrolase"/>
</dbReference>
<dbReference type="PANTHER" id="PTHR43135:SF3">
    <property type="entry name" value="ALPHA-D-RIBOSE 1-METHYLPHOSPHONATE 5-TRIPHOSPHATE DIPHOSPHATASE"/>
    <property type="match status" value="1"/>
</dbReference>
<feature type="domain" description="Amidohydrolase-related" evidence="2">
    <location>
        <begin position="86"/>
        <end position="437"/>
    </location>
</feature>